<reference evidence="2 3" key="1">
    <citation type="journal article" date="2004" name="Science">
        <title>The genome of the diatom Thalassiosira pseudonana: ecology, evolution, and metabolism.</title>
        <authorList>
            <person name="Armbrust E.V."/>
            <person name="Berges J.A."/>
            <person name="Bowler C."/>
            <person name="Green B.R."/>
            <person name="Martinez D."/>
            <person name="Putnam N.H."/>
            <person name="Zhou S."/>
            <person name="Allen A.E."/>
            <person name="Apt K.E."/>
            <person name="Bechner M."/>
            <person name="Brzezinski M.A."/>
            <person name="Chaal B.K."/>
            <person name="Chiovitti A."/>
            <person name="Davis A.K."/>
            <person name="Demarest M.S."/>
            <person name="Detter J.C."/>
            <person name="Glavina T."/>
            <person name="Goodstein D."/>
            <person name="Hadi M.Z."/>
            <person name="Hellsten U."/>
            <person name="Hildebrand M."/>
            <person name="Jenkins B.D."/>
            <person name="Jurka J."/>
            <person name="Kapitonov V.V."/>
            <person name="Kroger N."/>
            <person name="Lau W.W."/>
            <person name="Lane T.W."/>
            <person name="Larimer F.W."/>
            <person name="Lippmeier J.C."/>
            <person name="Lucas S."/>
            <person name="Medina M."/>
            <person name="Montsant A."/>
            <person name="Obornik M."/>
            <person name="Parker M.S."/>
            <person name="Palenik B."/>
            <person name="Pazour G.J."/>
            <person name="Richardson P.M."/>
            <person name="Rynearson T.A."/>
            <person name="Saito M.A."/>
            <person name="Schwartz D.C."/>
            <person name="Thamatrakoln K."/>
            <person name="Valentin K."/>
            <person name="Vardi A."/>
            <person name="Wilkerson F.P."/>
            <person name="Rokhsar D.S."/>
        </authorList>
    </citation>
    <scope>NUCLEOTIDE SEQUENCE [LARGE SCALE GENOMIC DNA]</scope>
    <source>
        <strain evidence="2 3">CCMP1335</strain>
    </source>
</reference>
<name>B8CEN7_THAPS</name>
<sequence>MADKVTKPKPVVFNVGGKHFEVSRTVIDQHEDSMLARLVSETWIENPEQAAFIDRDGFIFAQILNYHGSVSFPRTVWKSDFLRDIEYYAIVREGESVDNVPEEFVKGPPASRKSKKHYDIGQCLLCSIFGDSRSSSPFDVSVYAPTQRERNALLVRRCGDQEYGASASPGCALSSA</sequence>
<dbReference type="Pfam" id="PF02214">
    <property type="entry name" value="BTB_2"/>
    <property type="match status" value="1"/>
</dbReference>
<dbReference type="CDD" id="cd18316">
    <property type="entry name" value="BTB_POZ_KCTD-like"/>
    <property type="match status" value="1"/>
</dbReference>
<dbReference type="InParanoid" id="B8CEN7"/>
<feature type="domain" description="Potassium channel tetramerisation-type BTB" evidence="1">
    <location>
        <begin position="11"/>
        <end position="92"/>
    </location>
</feature>
<dbReference type="SUPFAM" id="SSF54695">
    <property type="entry name" value="POZ domain"/>
    <property type="match status" value="1"/>
</dbReference>
<dbReference type="EMBL" id="CM000652">
    <property type="protein sequence ID" value="EED88068.1"/>
    <property type="molecule type" value="Genomic_DNA"/>
</dbReference>
<dbReference type="InterPro" id="IPR003131">
    <property type="entry name" value="T1-type_BTB"/>
</dbReference>
<keyword evidence="3" id="KW-1185">Reference proteome</keyword>
<dbReference type="PaxDb" id="35128-Thaps11484"/>
<evidence type="ECO:0000313" key="2">
    <source>
        <dbReference type="EMBL" id="EED88068.1"/>
    </source>
</evidence>
<dbReference type="KEGG" id="tps:THAPSDRAFT_11484"/>
<reference evidence="2 3" key="2">
    <citation type="journal article" date="2008" name="Nature">
        <title>The Phaeodactylum genome reveals the evolutionary history of diatom genomes.</title>
        <authorList>
            <person name="Bowler C."/>
            <person name="Allen A.E."/>
            <person name="Badger J.H."/>
            <person name="Grimwood J."/>
            <person name="Jabbari K."/>
            <person name="Kuo A."/>
            <person name="Maheswari U."/>
            <person name="Martens C."/>
            <person name="Maumus F."/>
            <person name="Otillar R.P."/>
            <person name="Rayko E."/>
            <person name="Salamov A."/>
            <person name="Vandepoele K."/>
            <person name="Beszteri B."/>
            <person name="Gruber A."/>
            <person name="Heijde M."/>
            <person name="Katinka M."/>
            <person name="Mock T."/>
            <person name="Valentin K."/>
            <person name="Verret F."/>
            <person name="Berges J.A."/>
            <person name="Brownlee C."/>
            <person name="Cadoret J.P."/>
            <person name="Chiovitti A."/>
            <person name="Choi C.J."/>
            <person name="Coesel S."/>
            <person name="De Martino A."/>
            <person name="Detter J.C."/>
            <person name="Durkin C."/>
            <person name="Falciatore A."/>
            <person name="Fournet J."/>
            <person name="Haruta M."/>
            <person name="Huysman M.J."/>
            <person name="Jenkins B.D."/>
            <person name="Jiroutova K."/>
            <person name="Jorgensen R.E."/>
            <person name="Joubert Y."/>
            <person name="Kaplan A."/>
            <person name="Kroger N."/>
            <person name="Kroth P.G."/>
            <person name="La Roche J."/>
            <person name="Lindquist E."/>
            <person name="Lommer M."/>
            <person name="Martin-Jezequel V."/>
            <person name="Lopez P.J."/>
            <person name="Lucas S."/>
            <person name="Mangogna M."/>
            <person name="McGinnis K."/>
            <person name="Medlin L.K."/>
            <person name="Montsant A."/>
            <person name="Oudot-Le Secq M.P."/>
            <person name="Napoli C."/>
            <person name="Obornik M."/>
            <person name="Parker M.S."/>
            <person name="Petit J.L."/>
            <person name="Porcel B.M."/>
            <person name="Poulsen N."/>
            <person name="Robison M."/>
            <person name="Rychlewski L."/>
            <person name="Rynearson T.A."/>
            <person name="Schmutz J."/>
            <person name="Shapiro H."/>
            <person name="Siaut M."/>
            <person name="Stanley M."/>
            <person name="Sussman M.R."/>
            <person name="Taylor A.R."/>
            <person name="Vardi A."/>
            <person name="von Dassow P."/>
            <person name="Vyverman W."/>
            <person name="Willis A."/>
            <person name="Wyrwicz L.S."/>
            <person name="Rokhsar D.S."/>
            <person name="Weissenbach J."/>
            <person name="Armbrust E.V."/>
            <person name="Green B.R."/>
            <person name="Van de Peer Y."/>
            <person name="Grigoriev I.V."/>
        </authorList>
    </citation>
    <scope>NUCLEOTIDE SEQUENCE [LARGE SCALE GENOMIC DNA]</scope>
    <source>
        <strain evidence="2 3">CCMP1335</strain>
    </source>
</reference>
<dbReference type="RefSeq" id="XP_002294708.1">
    <property type="nucleotide sequence ID" value="XM_002294672.1"/>
</dbReference>
<proteinExistence type="predicted"/>
<evidence type="ECO:0000259" key="1">
    <source>
        <dbReference type="Pfam" id="PF02214"/>
    </source>
</evidence>
<gene>
    <name evidence="2" type="ORF">THAPSDRAFT_11484</name>
</gene>
<dbReference type="HOGENOM" id="CLU_1528231_0_0_1"/>
<dbReference type="Proteomes" id="UP000001449">
    <property type="component" value="Chromosome 20"/>
</dbReference>
<dbReference type="Gene3D" id="3.30.710.10">
    <property type="entry name" value="Potassium Channel Kv1.1, Chain A"/>
    <property type="match status" value="1"/>
</dbReference>
<dbReference type="GeneID" id="7448511"/>
<dbReference type="GO" id="GO:0051260">
    <property type="term" value="P:protein homooligomerization"/>
    <property type="evidence" value="ECO:0007669"/>
    <property type="project" value="InterPro"/>
</dbReference>
<dbReference type="InterPro" id="IPR011333">
    <property type="entry name" value="SKP1/BTB/POZ_sf"/>
</dbReference>
<organism evidence="2 3">
    <name type="scientific">Thalassiosira pseudonana</name>
    <name type="common">Marine diatom</name>
    <name type="synonym">Cyclotella nana</name>
    <dbReference type="NCBI Taxonomy" id="35128"/>
    <lineage>
        <taxon>Eukaryota</taxon>
        <taxon>Sar</taxon>
        <taxon>Stramenopiles</taxon>
        <taxon>Ochrophyta</taxon>
        <taxon>Bacillariophyta</taxon>
        <taxon>Coscinodiscophyceae</taxon>
        <taxon>Thalassiosirophycidae</taxon>
        <taxon>Thalassiosirales</taxon>
        <taxon>Thalassiosiraceae</taxon>
        <taxon>Thalassiosira</taxon>
    </lineage>
</organism>
<evidence type="ECO:0000313" key="3">
    <source>
        <dbReference type="Proteomes" id="UP000001449"/>
    </source>
</evidence>
<dbReference type="PANTHER" id="PTHR14499:SF136">
    <property type="entry name" value="GH08630P"/>
    <property type="match status" value="1"/>
</dbReference>
<protein>
    <recommendedName>
        <fullName evidence="1">Potassium channel tetramerisation-type BTB domain-containing protein</fullName>
    </recommendedName>
</protein>
<accession>B8CEN7</accession>
<dbReference type="AlphaFoldDB" id="B8CEN7"/>
<dbReference type="PANTHER" id="PTHR14499">
    <property type="entry name" value="POTASSIUM CHANNEL TETRAMERIZATION DOMAIN-CONTAINING"/>
    <property type="match status" value="1"/>
</dbReference>